<comment type="similarity">
    <text evidence="1">Belongs to the helicase family.</text>
</comment>
<comment type="cofactor">
    <cofactor evidence="1">
        <name>Mg(2+)</name>
        <dbReference type="ChEBI" id="CHEBI:18420"/>
    </cofactor>
</comment>
<dbReference type="Pfam" id="PF05970">
    <property type="entry name" value="PIF1"/>
    <property type="match status" value="1"/>
</dbReference>
<proteinExistence type="inferred from homology"/>
<keyword evidence="1" id="KW-0378">Hydrolase</keyword>
<dbReference type="KEGG" id="bdr:105233708"/>
<comment type="catalytic activity">
    <reaction evidence="1">
        <text>ATP + H2O = ADP + phosphate + H(+)</text>
        <dbReference type="Rhea" id="RHEA:13065"/>
        <dbReference type="ChEBI" id="CHEBI:15377"/>
        <dbReference type="ChEBI" id="CHEBI:15378"/>
        <dbReference type="ChEBI" id="CHEBI:30616"/>
        <dbReference type="ChEBI" id="CHEBI:43474"/>
        <dbReference type="ChEBI" id="CHEBI:456216"/>
        <dbReference type="EC" id="5.6.2.3"/>
    </reaction>
</comment>
<dbReference type="InParanoid" id="A0A6I9VQX0"/>
<protein>
    <recommendedName>
        <fullName evidence="1">ATP-dependent DNA helicase</fullName>
        <ecNumber evidence="1">5.6.2.3</ecNumber>
    </recommendedName>
</protein>
<dbReference type="InterPro" id="IPR027417">
    <property type="entry name" value="P-loop_NTPase"/>
</dbReference>
<dbReference type="Gene3D" id="3.40.50.300">
    <property type="entry name" value="P-loop containing nucleotide triphosphate hydrolases"/>
    <property type="match status" value="1"/>
</dbReference>
<keyword evidence="1" id="KW-0234">DNA repair</keyword>
<evidence type="ECO:0000256" key="1">
    <source>
        <dbReference type="RuleBase" id="RU363044"/>
    </source>
</evidence>
<dbReference type="OrthoDB" id="10036850at2759"/>
<keyword evidence="1" id="KW-0547">Nucleotide-binding</keyword>
<reference evidence="4" key="1">
    <citation type="submission" date="2025-08" db="UniProtKB">
        <authorList>
            <consortium name="RefSeq"/>
        </authorList>
    </citation>
    <scope>IDENTIFICATION</scope>
    <source>
        <tissue evidence="4">Adult</tissue>
    </source>
</reference>
<gene>
    <name evidence="4" type="primary">LOC105233708</name>
</gene>
<dbReference type="InterPro" id="IPR051055">
    <property type="entry name" value="PIF1_helicase"/>
</dbReference>
<dbReference type="Proteomes" id="UP001652620">
    <property type="component" value="Chromosome 5"/>
</dbReference>
<accession>A0A6I9VQX0</accession>
<dbReference type="EC" id="5.6.2.3" evidence="1"/>
<dbReference type="InterPro" id="IPR010285">
    <property type="entry name" value="DNA_helicase_pif1-like_DEAD"/>
</dbReference>
<name>A0A6I9VQX0_BACDO</name>
<organism evidence="3 4">
    <name type="scientific">Bactrocera dorsalis</name>
    <name type="common">Oriental fruit fly</name>
    <name type="synonym">Dacus dorsalis</name>
    <dbReference type="NCBI Taxonomy" id="27457"/>
    <lineage>
        <taxon>Eukaryota</taxon>
        <taxon>Metazoa</taxon>
        <taxon>Ecdysozoa</taxon>
        <taxon>Arthropoda</taxon>
        <taxon>Hexapoda</taxon>
        <taxon>Insecta</taxon>
        <taxon>Pterygota</taxon>
        <taxon>Neoptera</taxon>
        <taxon>Endopterygota</taxon>
        <taxon>Diptera</taxon>
        <taxon>Brachycera</taxon>
        <taxon>Muscomorpha</taxon>
        <taxon>Tephritoidea</taxon>
        <taxon>Tephritidae</taxon>
        <taxon>Bactrocera</taxon>
        <taxon>Bactrocera</taxon>
    </lineage>
</organism>
<dbReference type="AlphaFoldDB" id="A0A6I9VQX0"/>
<dbReference type="RefSeq" id="XP_011214163.2">
    <property type="nucleotide sequence ID" value="XM_011215861.4"/>
</dbReference>
<keyword evidence="1" id="KW-0347">Helicase</keyword>
<keyword evidence="1" id="KW-0067">ATP-binding</keyword>
<dbReference type="GeneID" id="105233708"/>
<dbReference type="PANTHER" id="PTHR47642">
    <property type="entry name" value="ATP-DEPENDENT DNA HELICASE"/>
    <property type="match status" value="1"/>
</dbReference>
<keyword evidence="1" id="KW-0227">DNA damage</keyword>
<keyword evidence="1" id="KW-0233">DNA recombination</keyword>
<evidence type="ECO:0000313" key="3">
    <source>
        <dbReference type="Proteomes" id="UP001652620"/>
    </source>
</evidence>
<dbReference type="SUPFAM" id="SSF52540">
    <property type="entry name" value="P-loop containing nucleoside triphosphate hydrolases"/>
    <property type="match status" value="1"/>
</dbReference>
<sequence>MLGISPLKENKFVNGSEISAQEAAYNILGLHLSEESNREIFINTSQPNNRVRMLKPRRELDALQENSTDIYVPSVLDHYSQRPDQLEELCLADFAAWFRFSKTSRNISFNNEDYDEVENEDDTTAAPPMALKDGSGFLRKRKQALILRWKRFSVENSRADFFRETAMMFHPWRNKEAELLSNDVESVCNAHKDQIEQNKLKYNKFLSNELLENLHVSAEEIADERAASQLLDPEFRALAVPEQVGDVNVFHEDNNSVEEAVRLIKLPPLILEGDLLAMVQSLNNKQREYFAHVMHNVSKKKIFYEYVRGGAGVGKTLLITTIYQSLTLRANSVPGTNPETAKVLFCAPTGKAAFGIGGLTLHSVFSLPVNQSSADLRPLNSDTLNTIHANLIDIRLIIIDAISMVGAKMFSYLHCRLKQIFRSSAYFGGIPIIVFGDLKQLPSMDICAEWQ</sequence>
<evidence type="ECO:0000313" key="4">
    <source>
        <dbReference type="RefSeq" id="XP_011214163.2"/>
    </source>
</evidence>
<evidence type="ECO:0000259" key="2">
    <source>
        <dbReference type="Pfam" id="PF05970"/>
    </source>
</evidence>
<keyword evidence="3" id="KW-1185">Reference proteome</keyword>
<dbReference type="PANTHER" id="PTHR47642:SF5">
    <property type="entry name" value="ATP-DEPENDENT DNA HELICASE"/>
    <property type="match status" value="1"/>
</dbReference>
<feature type="domain" description="DNA helicase Pif1-like DEAD-box helicase" evidence="2">
    <location>
        <begin position="282"/>
        <end position="442"/>
    </location>
</feature>